<protein>
    <recommendedName>
        <fullName evidence="6">Protein FAR1-RELATED SEQUENCE</fullName>
    </recommendedName>
</protein>
<dbReference type="PROSITE" id="PS50966">
    <property type="entry name" value="ZF_SWIM"/>
    <property type="match status" value="1"/>
</dbReference>
<evidence type="ECO:0000256" key="6">
    <source>
        <dbReference type="RuleBase" id="RU367018"/>
    </source>
</evidence>
<evidence type="ECO:0000313" key="10">
    <source>
        <dbReference type="Proteomes" id="UP000009183"/>
    </source>
</evidence>
<gene>
    <name evidence="9" type="ordered locus">VIT_14s0108g01540</name>
</gene>
<dbReference type="OMA" id="IWLFTTW"/>
<dbReference type="STRING" id="29760.D7SXJ2"/>
<keyword evidence="10" id="KW-1185">Reference proteome</keyword>
<dbReference type="HOGENOM" id="CLU_008459_7_3_1"/>
<dbReference type="OrthoDB" id="1927586at2759"/>
<dbReference type="Pfam" id="PF03101">
    <property type="entry name" value="FAR1"/>
    <property type="match status" value="1"/>
</dbReference>
<evidence type="ECO:0000256" key="7">
    <source>
        <dbReference type="SAM" id="MobiDB-lite"/>
    </source>
</evidence>
<dbReference type="GO" id="GO:0006355">
    <property type="term" value="P:regulation of DNA-templated transcription"/>
    <property type="evidence" value="ECO:0007669"/>
    <property type="project" value="UniProtKB-UniRule"/>
</dbReference>
<feature type="compositionally biased region" description="Polar residues" evidence="7">
    <location>
        <begin position="15"/>
        <end position="27"/>
    </location>
</feature>
<dbReference type="ExpressionAtlas" id="D7SXJ2">
    <property type="expression patterns" value="baseline and differential"/>
</dbReference>
<dbReference type="EMBL" id="FN595239">
    <property type="protein sequence ID" value="CBI22289.3"/>
    <property type="molecule type" value="Genomic_DNA"/>
</dbReference>
<keyword evidence="2 6" id="KW-0479">Metal-binding</keyword>
<evidence type="ECO:0000256" key="4">
    <source>
        <dbReference type="ARBA" id="ARBA00022833"/>
    </source>
</evidence>
<dbReference type="GO" id="GO:0005634">
    <property type="term" value="C:nucleus"/>
    <property type="evidence" value="ECO:0007669"/>
    <property type="project" value="UniProtKB-SubCell"/>
</dbReference>
<dbReference type="PANTHER" id="PTHR31669:SF157">
    <property type="entry name" value="PROTEIN FAR1-RELATED SEQUENCE"/>
    <property type="match status" value="1"/>
</dbReference>
<dbReference type="Pfam" id="PF10551">
    <property type="entry name" value="MULE"/>
    <property type="match status" value="1"/>
</dbReference>
<dbReference type="InterPro" id="IPR006564">
    <property type="entry name" value="Znf_PMZ"/>
</dbReference>
<keyword evidence="6" id="KW-0539">Nucleus</keyword>
<dbReference type="Pfam" id="PF04434">
    <property type="entry name" value="SWIM"/>
    <property type="match status" value="1"/>
</dbReference>
<dbReference type="PANTHER" id="PTHR31669">
    <property type="entry name" value="PROTEIN FAR1-RELATED SEQUENCE 10-RELATED"/>
    <property type="match status" value="1"/>
</dbReference>
<dbReference type="InterPro" id="IPR031052">
    <property type="entry name" value="FHY3/FAR1"/>
</dbReference>
<dbReference type="InterPro" id="IPR018289">
    <property type="entry name" value="MULE_transposase_dom"/>
</dbReference>
<evidence type="ECO:0000259" key="8">
    <source>
        <dbReference type="PROSITE" id="PS50966"/>
    </source>
</evidence>
<keyword evidence="4 6" id="KW-0862">Zinc</keyword>
<proteinExistence type="inferred from homology"/>
<evidence type="ECO:0000313" key="9">
    <source>
        <dbReference type="EMBL" id="CBI22289.3"/>
    </source>
</evidence>
<reference evidence="10" key="1">
    <citation type="journal article" date="2007" name="Nature">
        <title>The grapevine genome sequence suggests ancestral hexaploidization in major angiosperm phyla.</title>
        <authorList>
            <consortium name="The French-Italian Public Consortium for Grapevine Genome Characterization."/>
            <person name="Jaillon O."/>
            <person name="Aury J.-M."/>
            <person name="Noel B."/>
            <person name="Policriti A."/>
            <person name="Clepet C."/>
            <person name="Casagrande A."/>
            <person name="Choisne N."/>
            <person name="Aubourg S."/>
            <person name="Vitulo N."/>
            <person name="Jubin C."/>
            <person name="Vezzi A."/>
            <person name="Legeai F."/>
            <person name="Hugueney P."/>
            <person name="Dasilva C."/>
            <person name="Horner D."/>
            <person name="Mica E."/>
            <person name="Jublot D."/>
            <person name="Poulain J."/>
            <person name="Bruyere C."/>
            <person name="Billault A."/>
            <person name="Segurens B."/>
            <person name="Gouyvenoux M."/>
            <person name="Ugarte E."/>
            <person name="Cattonaro F."/>
            <person name="Anthouard V."/>
            <person name="Vico V."/>
            <person name="Del Fabbro C."/>
            <person name="Alaux M."/>
            <person name="Di Gaspero G."/>
            <person name="Dumas V."/>
            <person name="Felice N."/>
            <person name="Paillard S."/>
            <person name="Juman I."/>
            <person name="Moroldo M."/>
            <person name="Scalabrin S."/>
            <person name="Canaguier A."/>
            <person name="Le Clainche I."/>
            <person name="Malacrida G."/>
            <person name="Durand E."/>
            <person name="Pesole G."/>
            <person name="Laucou V."/>
            <person name="Chatelet P."/>
            <person name="Merdinoglu D."/>
            <person name="Delledonne M."/>
            <person name="Pezzotti M."/>
            <person name="Lecharny A."/>
            <person name="Scarpelli C."/>
            <person name="Artiguenave F."/>
            <person name="Pe M.E."/>
            <person name="Valle G."/>
            <person name="Morgante M."/>
            <person name="Caboche M."/>
            <person name="Adam-Blondon A.-F."/>
            <person name="Weissenbach J."/>
            <person name="Quetier F."/>
            <person name="Wincker P."/>
        </authorList>
    </citation>
    <scope>NUCLEOTIDE SEQUENCE [LARGE SCALE GENOMIC DNA]</scope>
    <source>
        <strain evidence="10">cv. Pinot noir / PN40024</strain>
    </source>
</reference>
<feature type="region of interest" description="Disordered" evidence="7">
    <location>
        <begin position="1"/>
        <end position="27"/>
    </location>
</feature>
<accession>D7SXJ2</accession>
<keyword evidence="3 5" id="KW-0863">Zinc-finger</keyword>
<evidence type="ECO:0000256" key="2">
    <source>
        <dbReference type="ARBA" id="ARBA00022723"/>
    </source>
</evidence>
<feature type="domain" description="SWIM-type" evidence="8">
    <location>
        <begin position="620"/>
        <end position="656"/>
    </location>
</feature>
<dbReference type="SMART" id="SM00575">
    <property type="entry name" value="ZnF_PMZ"/>
    <property type="match status" value="1"/>
</dbReference>
<dbReference type="InParanoid" id="D7SXJ2"/>
<dbReference type="PaxDb" id="29760-VIT_14s0108g01540.t01"/>
<sequence>MQPTNPKSQPLVLPNENNPTADISHSQFLSTRDKARGRYLLVFVLGAVLVSQWPNSFELMDSYVTLEDEGDECCVVEDVETPIVLDDAQKDDSASLDFSQYLTGGVIEPTLDMEFTSEEDARNFYNAYAKQMGFSIRVNSYYRSKKDNSIISREFCCSKEGFRREKRAKMELGDDTRRRRARPITREGCKALMTVRRRDNGRWYVAKLEKDHNHELVTPAMRQFLRSHKQEYDPKKGSVNSLSSPVMEMSPPMNTLTGDCDSFGKMVFPQQDHVNYVGRGRLSTFGIDAQGLLGFFKIMQVSDPAFFYAIQVDEEDRLSSVFWVDTRSRIAYNCFSDVVAFDTTYQVNQYKMPFAPFTGLNHHKQSVLFGCALLADETESTFIWLFTTWLESMSGRQPGLIITDYDSAISRAVQRVFSESNHQYCKWHIMSKMPKEMGHAYSALPKTFQVEFDKCINKSETPEEFESAWELLLDKYNLRGNEWLQSLYFDRKEWVPTYIRDIFFAGMYATQRSGSVNSLFDGYVNARTTLQDFAEKYEKALDDRYEKEARAEFETFYTKPVLKTPLPMEKQAAEVYTRKMFTIFQDELFESLVLAVKLTGADEGSHTYEVARFDEEHKVYFVALNVSKQIGSCSCKMFEFEGILCRHMLAVFKATNIFTLPPHFILKRWTRSAKDEAILDVMPCVEMQGNSQKGKNSQYNILYQEAIKCAEEGMASDHSFKVALSALREARIKIIGAKNNAISAPKLETMASASYRDESNTIGSQVDSTSVLITPLNPRKTKTRGSSTDNNISKYASELSSSRTRLCAKCKCPGHDSHTCLWLKDSGPSSSLDHQKENFVCTDSPCGMGDDIPLK</sequence>
<evidence type="ECO:0000256" key="3">
    <source>
        <dbReference type="ARBA" id="ARBA00022771"/>
    </source>
</evidence>
<dbReference type="eggNOG" id="ENOG502QSJE">
    <property type="taxonomic scope" value="Eukaryota"/>
</dbReference>
<evidence type="ECO:0000256" key="5">
    <source>
        <dbReference type="PROSITE-ProRule" id="PRU00325"/>
    </source>
</evidence>
<evidence type="ECO:0000256" key="1">
    <source>
        <dbReference type="ARBA" id="ARBA00005889"/>
    </source>
</evidence>
<dbReference type="GO" id="GO:0008270">
    <property type="term" value="F:zinc ion binding"/>
    <property type="evidence" value="ECO:0007669"/>
    <property type="project" value="UniProtKB-UniRule"/>
</dbReference>
<comment type="subcellular location">
    <subcellularLocation>
        <location evidence="6">Nucleus</location>
    </subcellularLocation>
</comment>
<name>D7SXJ2_VITVI</name>
<dbReference type="Proteomes" id="UP000009183">
    <property type="component" value="Chromosome 14"/>
</dbReference>
<dbReference type="AlphaFoldDB" id="D7SXJ2"/>
<comment type="function">
    <text evidence="6">Putative transcription activator involved in regulating light control of development.</text>
</comment>
<dbReference type="InterPro" id="IPR004330">
    <property type="entry name" value="FAR1_DNA_bnd_dom"/>
</dbReference>
<organism evidence="9 10">
    <name type="scientific">Vitis vinifera</name>
    <name type="common">Grape</name>
    <dbReference type="NCBI Taxonomy" id="29760"/>
    <lineage>
        <taxon>Eukaryota</taxon>
        <taxon>Viridiplantae</taxon>
        <taxon>Streptophyta</taxon>
        <taxon>Embryophyta</taxon>
        <taxon>Tracheophyta</taxon>
        <taxon>Spermatophyta</taxon>
        <taxon>Magnoliopsida</taxon>
        <taxon>eudicotyledons</taxon>
        <taxon>Gunneridae</taxon>
        <taxon>Pentapetalae</taxon>
        <taxon>rosids</taxon>
        <taxon>Vitales</taxon>
        <taxon>Vitaceae</taxon>
        <taxon>Viteae</taxon>
        <taxon>Vitis</taxon>
    </lineage>
</organism>
<comment type="similarity">
    <text evidence="1 6">Belongs to the FHY3/FAR1 family.</text>
</comment>
<dbReference type="InterPro" id="IPR007527">
    <property type="entry name" value="Znf_SWIM"/>
</dbReference>